<gene>
    <name evidence="1" type="ORF">ING2E5A_1316</name>
</gene>
<keyword evidence="2" id="KW-1185">Reference proteome</keyword>
<dbReference type="EMBL" id="LT608328">
    <property type="protein sequence ID" value="SCM57391.1"/>
    <property type="molecule type" value="Genomic_DNA"/>
</dbReference>
<evidence type="ECO:0000313" key="1">
    <source>
        <dbReference type="EMBL" id="SCM57391.1"/>
    </source>
</evidence>
<proteinExistence type="predicted"/>
<evidence type="ECO:0000313" key="2">
    <source>
        <dbReference type="Proteomes" id="UP000178485"/>
    </source>
</evidence>
<dbReference type="AlphaFoldDB" id="A0A1G4G6L4"/>
<sequence length="156" mass="18069">MKIDPVVLFIIPFFLFVNCSGNGNGNREQAGEIGTTAQESRNQAEEEDFYQFLDKFNRERIFQMERIIFPITVSATDASQITLAPTEGVIEKKDWELLDLSYDSTFVSRDYDKYTQTVEFVKDTAHVALRGVDNGIYADYYFRLIDGKWYLVTLME</sequence>
<organism evidence="1 2">
    <name type="scientific">Petrimonas mucosa</name>
    <dbReference type="NCBI Taxonomy" id="1642646"/>
    <lineage>
        <taxon>Bacteria</taxon>
        <taxon>Pseudomonadati</taxon>
        <taxon>Bacteroidota</taxon>
        <taxon>Bacteroidia</taxon>
        <taxon>Bacteroidales</taxon>
        <taxon>Dysgonomonadaceae</taxon>
        <taxon>Petrimonas</taxon>
    </lineage>
</organism>
<dbReference type="KEGG" id="pmuc:ING2E5A_1316"/>
<reference evidence="1 2" key="1">
    <citation type="submission" date="2016-08" db="EMBL/GenBank/DDBJ databases">
        <authorList>
            <person name="Seilhamer J.J."/>
        </authorList>
    </citation>
    <scope>NUCLEOTIDE SEQUENCE [LARGE SCALE GENOMIC DNA]</scope>
    <source>
        <strain evidence="1">ING2-E5A</strain>
    </source>
</reference>
<dbReference type="Gene3D" id="3.10.450.410">
    <property type="match status" value="1"/>
</dbReference>
<dbReference type="InterPro" id="IPR025590">
    <property type="entry name" value="DUF4348"/>
</dbReference>
<dbReference type="RefSeq" id="WP_071136683.1">
    <property type="nucleotide sequence ID" value="NZ_DUQN01000029.1"/>
</dbReference>
<dbReference type="Pfam" id="PF14254">
    <property type="entry name" value="DUF4348"/>
    <property type="match status" value="1"/>
</dbReference>
<accession>A0A1G4G6L4</accession>
<dbReference type="STRING" id="1642646.ING2E5A_1316"/>
<protein>
    <submittedName>
        <fullName evidence="1">Putative membrane protein</fullName>
    </submittedName>
</protein>
<dbReference type="Proteomes" id="UP000178485">
    <property type="component" value="Chromosome i"/>
</dbReference>
<name>A0A1G4G6L4_9BACT</name>